<feature type="transmembrane region" description="Helical" evidence="13">
    <location>
        <begin position="850"/>
        <end position="874"/>
    </location>
</feature>
<feature type="transmembrane region" description="Helical" evidence="13">
    <location>
        <begin position="12"/>
        <end position="32"/>
    </location>
</feature>
<dbReference type="InterPro" id="IPR023415">
    <property type="entry name" value="LDLR_class-A_CS"/>
</dbReference>
<evidence type="ECO:0000256" key="4">
    <source>
        <dbReference type="ARBA" id="ARBA00022475"/>
    </source>
</evidence>
<dbReference type="SUPFAM" id="SSF63712">
    <property type="entry name" value="Nicotinic receptor ligand binding domain-like"/>
    <property type="match status" value="1"/>
</dbReference>
<evidence type="ECO:0000256" key="11">
    <source>
        <dbReference type="ARBA" id="ARBA00023303"/>
    </source>
</evidence>
<dbReference type="Proteomes" id="UP000324222">
    <property type="component" value="Unassembled WGS sequence"/>
</dbReference>
<evidence type="ECO:0000256" key="7">
    <source>
        <dbReference type="ARBA" id="ARBA00022989"/>
    </source>
</evidence>
<keyword evidence="6" id="KW-0732">Signal</keyword>
<evidence type="ECO:0000256" key="12">
    <source>
        <dbReference type="PROSITE-ProRule" id="PRU00124"/>
    </source>
</evidence>
<dbReference type="GO" id="GO:0005886">
    <property type="term" value="C:plasma membrane"/>
    <property type="evidence" value="ECO:0007669"/>
    <property type="project" value="UniProtKB-SubCell"/>
</dbReference>
<keyword evidence="10 12" id="KW-1015">Disulfide bond</keyword>
<dbReference type="GO" id="GO:0004888">
    <property type="term" value="F:transmembrane signaling receptor activity"/>
    <property type="evidence" value="ECO:0007669"/>
    <property type="project" value="InterPro"/>
</dbReference>
<name>A0A5B7D6H2_PORTR</name>
<dbReference type="InterPro" id="IPR036734">
    <property type="entry name" value="Neur_chan_lig-bd_sf"/>
</dbReference>
<feature type="domain" description="Neurotransmitter-gated ion-channel transmembrane" evidence="15">
    <location>
        <begin position="725"/>
        <end position="804"/>
    </location>
</feature>
<dbReference type="Pfam" id="PF13385">
    <property type="entry name" value="Laminin_G_3"/>
    <property type="match status" value="1"/>
</dbReference>
<accession>A0A5B7D6H2</accession>
<dbReference type="PRINTS" id="PR00253">
    <property type="entry name" value="GABAARECEPTR"/>
</dbReference>
<evidence type="ECO:0000313" key="17">
    <source>
        <dbReference type="Proteomes" id="UP000324222"/>
    </source>
</evidence>
<feature type="disulfide bond" evidence="12">
    <location>
        <begin position="467"/>
        <end position="485"/>
    </location>
</feature>
<dbReference type="InterPro" id="IPR002172">
    <property type="entry name" value="LDrepeatLR_classA_rpt"/>
</dbReference>
<keyword evidence="5 13" id="KW-0812">Transmembrane</keyword>
<dbReference type="GO" id="GO:0099095">
    <property type="term" value="F:ligand-gated monoatomic anion channel activity"/>
    <property type="evidence" value="ECO:0007669"/>
    <property type="project" value="UniProtKB-ARBA"/>
</dbReference>
<dbReference type="InterPro" id="IPR006201">
    <property type="entry name" value="Neur_channel"/>
</dbReference>
<dbReference type="InterPro" id="IPR038050">
    <property type="entry name" value="Neuro_actylchol_rec"/>
</dbReference>
<evidence type="ECO:0000313" key="16">
    <source>
        <dbReference type="EMBL" id="MPC16863.1"/>
    </source>
</evidence>
<sequence>MMFEDIKAHATAWRGILSILLLLFLVVIYLGGGAGGVQVMEFQKDGVATWWSVAEYKEKLDRNRMMDSVTLCGRFKLFFLHSRGTFFQLRDQPLDLHAQLKGELWLDRVRPVISHRWNFQPLENKLRTYRWYHICFTYNHTNHKYHTYINGELVYEMTYNVGRPIYGDYARLGQNEALMQSYSGALSQVNVWDYPLTQDVVKDIAECKSDPQGNYISWEAGWTLSNVTEYQVSLPHFCNNTEDKIYFWFPARPVDFAFYICEALGTHLPLPTTMEEIKFWFDLSAKTWPDSTYCRGDFWTPLTDIEEEGSWVTHYDNAPAPMPAWKDGEPNGIFYENCAKIEHNGVADYDCPTNFKCSVCEFQELQIFSFLGTCEVELRNINFIAYQEELGHLIFKGYGEYHIRKEGDEWLWVNVVKNTTIARLDPDAPMGMPMGRRVWHLEAKVCDQMEGQRTLALTPCQDNSYTCDDATCIPLENRCDLKYDCLDHSDEADCELITKPNNYKMDLPPRPSSKHESSSLPVALEIIIDSTAIETTKMNMKTTYEVRMKWFDNRLTFLNLKTNDSLNKVTHSSMISLWTPVVGFINTESHQHTIVDLETSLHLQQLVPSKQRDGGAPGEVVLYPGEDNQLVLSRKYNTLFVCDFDLMLYPFDSQYCDMHLRMLSASSNYLEFNAVETTAVYIGSKMLLEYHLSQPTLHYDNSGEFSEARVRIPLTRRSGYAILNIYTPSLILLVISYVSLFFRPHIFEVRVMTTLTALLVMATLFTQVSSSLPKTSYFKMVDVWLLFCIVISFMVIIFHAIIDNSLGDSIPGVVSDLPALTKVTPLSQSPSGPRSPKALRSYEKITTTTAGLITLARYTTLILFVLFNIIYWSYIFG</sequence>
<dbReference type="OrthoDB" id="6364719at2759"/>
<dbReference type="Gene3D" id="2.70.170.10">
    <property type="entry name" value="Neurotransmitter-gated ion-channel ligand-binding domain"/>
    <property type="match status" value="1"/>
</dbReference>
<dbReference type="CDD" id="cd00112">
    <property type="entry name" value="LDLa"/>
    <property type="match status" value="1"/>
</dbReference>
<dbReference type="InterPro" id="IPR006028">
    <property type="entry name" value="GABAA/Glycine_rcpt"/>
</dbReference>
<dbReference type="Pfam" id="PF00057">
    <property type="entry name" value="Ldl_recept_a"/>
    <property type="match status" value="1"/>
</dbReference>
<dbReference type="PANTHER" id="PTHR18945">
    <property type="entry name" value="NEUROTRANSMITTER GATED ION CHANNEL"/>
    <property type="match status" value="1"/>
</dbReference>
<feature type="disulfide bond" evidence="12">
    <location>
        <begin position="460"/>
        <end position="472"/>
    </location>
</feature>
<dbReference type="SUPFAM" id="SSF57424">
    <property type="entry name" value="LDL receptor-like module"/>
    <property type="match status" value="1"/>
</dbReference>
<dbReference type="InterPro" id="IPR018000">
    <property type="entry name" value="Neurotransmitter_ion_chnl_CS"/>
</dbReference>
<comment type="caution">
    <text evidence="16">The sequence shown here is derived from an EMBL/GenBank/DDBJ whole genome shotgun (WGS) entry which is preliminary data.</text>
</comment>
<evidence type="ECO:0000256" key="13">
    <source>
        <dbReference type="SAM" id="Phobius"/>
    </source>
</evidence>
<dbReference type="SUPFAM" id="SSF56436">
    <property type="entry name" value="C-type lectin-like"/>
    <property type="match status" value="1"/>
</dbReference>
<protein>
    <submittedName>
        <fullName evidence="16">Glycine receptor subunit beta</fullName>
    </submittedName>
</protein>
<keyword evidence="4" id="KW-1003">Cell membrane</keyword>
<evidence type="ECO:0000256" key="1">
    <source>
        <dbReference type="ARBA" id="ARBA00004141"/>
    </source>
</evidence>
<dbReference type="InterPro" id="IPR036055">
    <property type="entry name" value="LDL_receptor-like_sf"/>
</dbReference>
<comment type="subcellular location">
    <subcellularLocation>
        <location evidence="2">Cell membrane</location>
    </subcellularLocation>
    <subcellularLocation>
        <location evidence="1">Membrane</location>
        <topology evidence="1">Multi-pass membrane protein</topology>
    </subcellularLocation>
</comment>
<organism evidence="16 17">
    <name type="scientific">Portunus trituberculatus</name>
    <name type="common">Swimming crab</name>
    <name type="synonym">Neptunus trituberculatus</name>
    <dbReference type="NCBI Taxonomy" id="210409"/>
    <lineage>
        <taxon>Eukaryota</taxon>
        <taxon>Metazoa</taxon>
        <taxon>Ecdysozoa</taxon>
        <taxon>Arthropoda</taxon>
        <taxon>Crustacea</taxon>
        <taxon>Multicrustacea</taxon>
        <taxon>Malacostraca</taxon>
        <taxon>Eumalacostraca</taxon>
        <taxon>Eucarida</taxon>
        <taxon>Decapoda</taxon>
        <taxon>Pleocyemata</taxon>
        <taxon>Brachyura</taxon>
        <taxon>Eubrachyura</taxon>
        <taxon>Portunoidea</taxon>
        <taxon>Portunidae</taxon>
        <taxon>Portuninae</taxon>
        <taxon>Portunus</taxon>
    </lineage>
</organism>
<dbReference type="GO" id="GO:0005230">
    <property type="term" value="F:extracellular ligand-gated monoatomic ion channel activity"/>
    <property type="evidence" value="ECO:0007669"/>
    <property type="project" value="InterPro"/>
</dbReference>
<dbReference type="Pfam" id="PF02931">
    <property type="entry name" value="Neur_chan_LBD"/>
    <property type="match status" value="1"/>
</dbReference>
<keyword evidence="3" id="KW-0813">Transport</keyword>
<proteinExistence type="predicted"/>
<dbReference type="SMART" id="SM00192">
    <property type="entry name" value="LDLa"/>
    <property type="match status" value="1"/>
</dbReference>
<dbReference type="Pfam" id="PF02932">
    <property type="entry name" value="Neur_chan_memb"/>
    <property type="match status" value="1"/>
</dbReference>
<dbReference type="InterPro" id="IPR016186">
    <property type="entry name" value="C-type_lectin-like/link_sf"/>
</dbReference>
<evidence type="ECO:0000256" key="5">
    <source>
        <dbReference type="ARBA" id="ARBA00022692"/>
    </source>
</evidence>
<keyword evidence="7 13" id="KW-1133">Transmembrane helix</keyword>
<dbReference type="PROSITE" id="PS00236">
    <property type="entry name" value="NEUROTR_ION_CHANNEL"/>
    <property type="match status" value="1"/>
</dbReference>
<keyword evidence="9 13" id="KW-0472">Membrane</keyword>
<evidence type="ECO:0000256" key="2">
    <source>
        <dbReference type="ARBA" id="ARBA00004236"/>
    </source>
</evidence>
<evidence type="ECO:0000256" key="6">
    <source>
        <dbReference type="ARBA" id="ARBA00022729"/>
    </source>
</evidence>
<evidence type="ECO:0000259" key="14">
    <source>
        <dbReference type="Pfam" id="PF02931"/>
    </source>
</evidence>
<dbReference type="Gene3D" id="1.20.58.390">
    <property type="entry name" value="Neurotransmitter-gated ion-channel transmembrane domain"/>
    <property type="match status" value="1"/>
</dbReference>
<keyword evidence="16" id="KW-0675">Receptor</keyword>
<feature type="transmembrane region" description="Helical" evidence="13">
    <location>
        <begin position="783"/>
        <end position="802"/>
    </location>
</feature>
<evidence type="ECO:0000256" key="8">
    <source>
        <dbReference type="ARBA" id="ARBA00023065"/>
    </source>
</evidence>
<evidence type="ECO:0000259" key="15">
    <source>
        <dbReference type="Pfam" id="PF02932"/>
    </source>
</evidence>
<feature type="domain" description="Neurotransmitter-gated ion-channel ligand-binding" evidence="14">
    <location>
        <begin position="503"/>
        <end position="680"/>
    </location>
</feature>
<evidence type="ECO:0000256" key="10">
    <source>
        <dbReference type="ARBA" id="ARBA00023157"/>
    </source>
</evidence>
<dbReference type="InterPro" id="IPR006029">
    <property type="entry name" value="Neurotrans-gated_channel_TM"/>
</dbReference>
<keyword evidence="8" id="KW-0406">Ion transport</keyword>
<dbReference type="InterPro" id="IPR016187">
    <property type="entry name" value="CTDL_fold"/>
</dbReference>
<dbReference type="Gene3D" id="3.10.100.10">
    <property type="entry name" value="Mannose-Binding Protein A, subunit A"/>
    <property type="match status" value="1"/>
</dbReference>
<feature type="transmembrane region" description="Helical" evidence="13">
    <location>
        <begin position="749"/>
        <end position="768"/>
    </location>
</feature>
<dbReference type="SUPFAM" id="SSF90112">
    <property type="entry name" value="Neurotransmitter-gated ion-channel transmembrane pore"/>
    <property type="match status" value="1"/>
</dbReference>
<dbReference type="InterPro" id="IPR006202">
    <property type="entry name" value="Neur_chan_lig-bd"/>
</dbReference>
<evidence type="ECO:0000256" key="9">
    <source>
        <dbReference type="ARBA" id="ARBA00023136"/>
    </source>
</evidence>
<keyword evidence="17" id="KW-1185">Reference proteome</keyword>
<reference evidence="16 17" key="1">
    <citation type="submission" date="2019-05" db="EMBL/GenBank/DDBJ databases">
        <title>Another draft genome of Portunus trituberculatus and its Hox gene families provides insights of decapod evolution.</title>
        <authorList>
            <person name="Jeong J.-H."/>
            <person name="Song I."/>
            <person name="Kim S."/>
            <person name="Choi T."/>
            <person name="Kim D."/>
            <person name="Ryu S."/>
            <person name="Kim W."/>
        </authorList>
    </citation>
    <scope>NUCLEOTIDE SEQUENCE [LARGE SCALE GENOMIC DNA]</scope>
    <source>
        <tissue evidence="16">Muscle</tissue>
    </source>
</reference>
<dbReference type="Gene3D" id="4.10.400.10">
    <property type="entry name" value="Low-density Lipoprotein Receptor"/>
    <property type="match status" value="1"/>
</dbReference>
<evidence type="ECO:0000256" key="3">
    <source>
        <dbReference type="ARBA" id="ARBA00022448"/>
    </source>
</evidence>
<dbReference type="PROSITE" id="PS50068">
    <property type="entry name" value="LDLRA_2"/>
    <property type="match status" value="1"/>
</dbReference>
<dbReference type="SUPFAM" id="SSF49899">
    <property type="entry name" value="Concanavalin A-like lectins/glucanases"/>
    <property type="match status" value="1"/>
</dbReference>
<dbReference type="AlphaFoldDB" id="A0A5B7D6H2"/>
<gene>
    <name evidence="16" type="primary">GLRB_0</name>
    <name evidence="16" type="ORF">E2C01_009701</name>
</gene>
<dbReference type="PROSITE" id="PS01209">
    <property type="entry name" value="LDLRA_1"/>
    <property type="match status" value="1"/>
</dbReference>
<feature type="transmembrane region" description="Helical" evidence="13">
    <location>
        <begin position="719"/>
        <end position="742"/>
    </location>
</feature>
<dbReference type="EMBL" id="VSRR010000543">
    <property type="protein sequence ID" value="MPC16863.1"/>
    <property type="molecule type" value="Genomic_DNA"/>
</dbReference>
<dbReference type="InterPro" id="IPR036719">
    <property type="entry name" value="Neuro-gated_channel_TM_sf"/>
</dbReference>
<feature type="disulfide bond" evidence="12">
    <location>
        <begin position="479"/>
        <end position="494"/>
    </location>
</feature>
<dbReference type="InterPro" id="IPR013320">
    <property type="entry name" value="ConA-like_dom_sf"/>
</dbReference>
<dbReference type="CDD" id="cd00037">
    <property type="entry name" value="CLECT"/>
    <property type="match status" value="1"/>
</dbReference>
<dbReference type="Gene3D" id="2.60.120.200">
    <property type="match status" value="1"/>
</dbReference>
<keyword evidence="11" id="KW-0407">Ion channel</keyword>
<dbReference type="GO" id="GO:0005254">
    <property type="term" value="F:chloride channel activity"/>
    <property type="evidence" value="ECO:0007669"/>
    <property type="project" value="UniProtKB-ARBA"/>
</dbReference>